<dbReference type="Proteomes" id="UP001187192">
    <property type="component" value="Unassembled WGS sequence"/>
</dbReference>
<evidence type="ECO:0000259" key="1">
    <source>
        <dbReference type="Pfam" id="PF25019"/>
    </source>
</evidence>
<sequence>MGDTISSKWKMALINLKSLSLQSCEECVFLPPLGKLPSLEDLNIGYFKRMERLGVELLGIENDDNAGAPMSHQISLFPKLKRLQFGNLGSCHLATDTVAYGVISDILP</sequence>
<organism evidence="2 3">
    <name type="scientific">Ficus carica</name>
    <name type="common">Common fig</name>
    <dbReference type="NCBI Taxonomy" id="3494"/>
    <lineage>
        <taxon>Eukaryota</taxon>
        <taxon>Viridiplantae</taxon>
        <taxon>Streptophyta</taxon>
        <taxon>Embryophyta</taxon>
        <taxon>Tracheophyta</taxon>
        <taxon>Spermatophyta</taxon>
        <taxon>Magnoliopsida</taxon>
        <taxon>eudicotyledons</taxon>
        <taxon>Gunneridae</taxon>
        <taxon>Pentapetalae</taxon>
        <taxon>rosids</taxon>
        <taxon>fabids</taxon>
        <taxon>Rosales</taxon>
        <taxon>Moraceae</taxon>
        <taxon>Ficeae</taxon>
        <taxon>Ficus</taxon>
    </lineage>
</organism>
<dbReference type="SUPFAM" id="SSF52058">
    <property type="entry name" value="L domain-like"/>
    <property type="match status" value="1"/>
</dbReference>
<name>A0AA88AZK2_FICCA</name>
<dbReference type="InterPro" id="IPR032675">
    <property type="entry name" value="LRR_dom_sf"/>
</dbReference>
<dbReference type="Gene3D" id="3.80.10.10">
    <property type="entry name" value="Ribonuclease Inhibitor"/>
    <property type="match status" value="1"/>
</dbReference>
<evidence type="ECO:0000313" key="2">
    <source>
        <dbReference type="EMBL" id="GMN53376.1"/>
    </source>
</evidence>
<protein>
    <recommendedName>
        <fullName evidence="1">R13L1/DRL21-like LRR repeat region domain-containing protein</fullName>
    </recommendedName>
</protein>
<keyword evidence="3" id="KW-1185">Reference proteome</keyword>
<feature type="domain" description="R13L1/DRL21-like LRR repeat region" evidence="1">
    <location>
        <begin position="7"/>
        <end position="45"/>
    </location>
</feature>
<dbReference type="AlphaFoldDB" id="A0AA88AZK2"/>
<accession>A0AA88AZK2</accession>
<gene>
    <name evidence="2" type="ORF">TIFTF001_022521</name>
</gene>
<proteinExistence type="predicted"/>
<dbReference type="Pfam" id="PF25019">
    <property type="entry name" value="LRR_R13L1-DRL21"/>
    <property type="match status" value="1"/>
</dbReference>
<comment type="caution">
    <text evidence="2">The sequence shown here is derived from an EMBL/GenBank/DDBJ whole genome shotgun (WGS) entry which is preliminary data.</text>
</comment>
<dbReference type="EMBL" id="BTGU01000046">
    <property type="protein sequence ID" value="GMN53376.1"/>
    <property type="molecule type" value="Genomic_DNA"/>
</dbReference>
<reference evidence="2" key="1">
    <citation type="submission" date="2023-07" db="EMBL/GenBank/DDBJ databases">
        <title>draft genome sequence of fig (Ficus carica).</title>
        <authorList>
            <person name="Takahashi T."/>
            <person name="Nishimura K."/>
        </authorList>
    </citation>
    <scope>NUCLEOTIDE SEQUENCE</scope>
</reference>
<dbReference type="InterPro" id="IPR056789">
    <property type="entry name" value="LRR_R13L1-DRL21"/>
</dbReference>
<evidence type="ECO:0000313" key="3">
    <source>
        <dbReference type="Proteomes" id="UP001187192"/>
    </source>
</evidence>